<feature type="transmembrane region" description="Helical" evidence="1">
    <location>
        <begin position="14"/>
        <end position="35"/>
    </location>
</feature>
<proteinExistence type="predicted"/>
<dbReference type="GO" id="GO:0016020">
    <property type="term" value="C:membrane"/>
    <property type="evidence" value="ECO:0007669"/>
    <property type="project" value="InterPro"/>
</dbReference>
<reference evidence="2 3" key="1">
    <citation type="submission" date="2017-07" db="EMBL/GenBank/DDBJ databases">
        <title>Genome Sequence of Antarctobacter heliothermus Strain SMS3 Isolated from a culture of the Diatom Skeletonema marinoi.</title>
        <authorList>
            <person name="Topel M."/>
            <person name="Pinder M.I.M."/>
            <person name="Johansson O.N."/>
            <person name="Kourtchenko O."/>
            <person name="Godhe A."/>
            <person name="Clarke A.K."/>
        </authorList>
    </citation>
    <scope>NUCLEOTIDE SEQUENCE [LARGE SCALE GENOMIC DNA]</scope>
    <source>
        <strain evidence="2 3">SMS3</strain>
    </source>
</reference>
<dbReference type="Gene3D" id="3.30.70.1430">
    <property type="entry name" value="Multidrug efflux transporter AcrB pore domain"/>
    <property type="match status" value="1"/>
</dbReference>
<dbReference type="PRINTS" id="PR00702">
    <property type="entry name" value="ACRIFLAVINRP"/>
</dbReference>
<evidence type="ECO:0000256" key="1">
    <source>
        <dbReference type="SAM" id="Phobius"/>
    </source>
</evidence>
<keyword evidence="3" id="KW-1185">Reference proteome</keyword>
<keyword evidence="1" id="KW-0472">Membrane</keyword>
<name>A0A222E115_9RHOB</name>
<evidence type="ECO:0000313" key="2">
    <source>
        <dbReference type="EMBL" id="ASP19917.1"/>
    </source>
</evidence>
<accession>A0A222E115</accession>
<keyword evidence="1" id="KW-0812">Transmembrane</keyword>
<gene>
    <name evidence="2" type="ORF">ANTHELSMS3_01203</name>
</gene>
<sequence length="79" mass="8323">MSIQQIRSGIADTFVARPVLAIVLNLVIAFAGFAAPNGVEVREMPNVDQPVLSVTVTWDGTALETVDAEVTAVIEDVLG</sequence>
<dbReference type="Gene3D" id="1.20.1640.10">
    <property type="entry name" value="Multidrug efflux transporter AcrB transmembrane domain"/>
    <property type="match status" value="1"/>
</dbReference>
<dbReference type="KEGG" id="aht:ANTHELSMS3_01203"/>
<evidence type="ECO:0000313" key="3">
    <source>
        <dbReference type="Proteomes" id="UP000203589"/>
    </source>
</evidence>
<dbReference type="InterPro" id="IPR001036">
    <property type="entry name" value="Acrflvin-R"/>
</dbReference>
<organism evidence="2 3">
    <name type="scientific">Antarctobacter heliothermus</name>
    <dbReference type="NCBI Taxonomy" id="74033"/>
    <lineage>
        <taxon>Bacteria</taxon>
        <taxon>Pseudomonadati</taxon>
        <taxon>Pseudomonadota</taxon>
        <taxon>Alphaproteobacteria</taxon>
        <taxon>Rhodobacterales</taxon>
        <taxon>Roseobacteraceae</taxon>
        <taxon>Antarctobacter</taxon>
    </lineage>
</organism>
<dbReference type="AlphaFoldDB" id="A0A222E115"/>
<dbReference type="EMBL" id="CP022540">
    <property type="protein sequence ID" value="ASP19917.1"/>
    <property type="molecule type" value="Genomic_DNA"/>
</dbReference>
<dbReference type="Proteomes" id="UP000203589">
    <property type="component" value="Chromosome"/>
</dbReference>
<keyword evidence="1" id="KW-1133">Transmembrane helix</keyword>
<dbReference type="GO" id="GO:0022857">
    <property type="term" value="F:transmembrane transporter activity"/>
    <property type="evidence" value="ECO:0007669"/>
    <property type="project" value="InterPro"/>
</dbReference>
<protein>
    <submittedName>
        <fullName evidence="2">Efflux pump membrane transporter BepG</fullName>
    </submittedName>
</protein>
<dbReference type="Pfam" id="PF00873">
    <property type="entry name" value="ACR_tran"/>
    <property type="match status" value="1"/>
</dbReference>